<dbReference type="GO" id="GO:0016125">
    <property type="term" value="P:sterol metabolic process"/>
    <property type="evidence" value="ECO:0007669"/>
    <property type="project" value="TreeGrafter"/>
</dbReference>
<dbReference type="InterPro" id="IPR001128">
    <property type="entry name" value="Cyt_P450"/>
</dbReference>
<dbReference type="GO" id="GO:0016020">
    <property type="term" value="C:membrane"/>
    <property type="evidence" value="ECO:0007669"/>
    <property type="project" value="UniProtKB-SubCell"/>
</dbReference>
<keyword evidence="4 8" id="KW-1133">Transmembrane helix</keyword>
<feature type="transmembrane region" description="Helical" evidence="8">
    <location>
        <begin position="7"/>
        <end position="24"/>
    </location>
</feature>
<dbReference type="GO" id="GO:0016132">
    <property type="term" value="P:brassinosteroid biosynthetic process"/>
    <property type="evidence" value="ECO:0007669"/>
    <property type="project" value="TreeGrafter"/>
</dbReference>
<evidence type="ECO:0000313" key="10">
    <source>
        <dbReference type="Proteomes" id="UP001443914"/>
    </source>
</evidence>
<evidence type="ECO:0000256" key="2">
    <source>
        <dbReference type="ARBA" id="ARBA00022692"/>
    </source>
</evidence>
<dbReference type="PANTHER" id="PTHR24286:SF12">
    <property type="entry name" value="CYTOCHROME P450 FAMILY PROTEIN, EXPRESSED"/>
    <property type="match status" value="1"/>
</dbReference>
<dbReference type="GO" id="GO:0004497">
    <property type="term" value="F:monooxygenase activity"/>
    <property type="evidence" value="ECO:0007669"/>
    <property type="project" value="UniProtKB-KW"/>
</dbReference>
<comment type="caution">
    <text evidence="9">The sequence shown here is derived from an EMBL/GenBank/DDBJ whole genome shotgun (WGS) entry which is preliminary data.</text>
</comment>
<evidence type="ECO:0000256" key="4">
    <source>
        <dbReference type="ARBA" id="ARBA00022989"/>
    </source>
</evidence>
<organism evidence="9 10">
    <name type="scientific">Saponaria officinalis</name>
    <name type="common">Common soapwort</name>
    <name type="synonym">Lychnis saponaria</name>
    <dbReference type="NCBI Taxonomy" id="3572"/>
    <lineage>
        <taxon>Eukaryota</taxon>
        <taxon>Viridiplantae</taxon>
        <taxon>Streptophyta</taxon>
        <taxon>Embryophyta</taxon>
        <taxon>Tracheophyta</taxon>
        <taxon>Spermatophyta</taxon>
        <taxon>Magnoliopsida</taxon>
        <taxon>eudicotyledons</taxon>
        <taxon>Gunneridae</taxon>
        <taxon>Pentapetalae</taxon>
        <taxon>Caryophyllales</taxon>
        <taxon>Caryophyllaceae</taxon>
        <taxon>Caryophylleae</taxon>
        <taxon>Saponaria</taxon>
    </lineage>
</organism>
<keyword evidence="2 8" id="KW-0812">Transmembrane</keyword>
<dbReference type="GO" id="GO:0010268">
    <property type="term" value="P:brassinosteroid homeostasis"/>
    <property type="evidence" value="ECO:0007669"/>
    <property type="project" value="TreeGrafter"/>
</dbReference>
<evidence type="ECO:0000313" key="9">
    <source>
        <dbReference type="EMBL" id="KAK9688966.1"/>
    </source>
</evidence>
<name>A0AAW1IHX2_SAPOF</name>
<feature type="binding site" description="axial binding residue" evidence="6">
    <location>
        <position position="435"/>
    </location>
    <ligand>
        <name>heme</name>
        <dbReference type="ChEBI" id="CHEBI:30413"/>
    </ligand>
    <ligandPart>
        <name>Fe</name>
        <dbReference type="ChEBI" id="CHEBI:18248"/>
    </ligandPart>
</feature>
<dbReference type="EMBL" id="JBDFQZ010000009">
    <property type="protein sequence ID" value="KAK9688966.1"/>
    <property type="molecule type" value="Genomic_DNA"/>
</dbReference>
<dbReference type="PROSITE" id="PS00086">
    <property type="entry name" value="CYTOCHROME_P450"/>
    <property type="match status" value="1"/>
</dbReference>
<evidence type="ECO:0000256" key="8">
    <source>
        <dbReference type="SAM" id="Phobius"/>
    </source>
</evidence>
<dbReference type="GO" id="GO:0005506">
    <property type="term" value="F:iron ion binding"/>
    <property type="evidence" value="ECO:0007669"/>
    <property type="project" value="InterPro"/>
</dbReference>
<keyword evidence="7" id="KW-0560">Oxidoreductase</keyword>
<proteinExistence type="inferred from homology"/>
<keyword evidence="7" id="KW-0503">Monooxygenase</keyword>
<evidence type="ECO:0000256" key="1">
    <source>
        <dbReference type="ARBA" id="ARBA00004167"/>
    </source>
</evidence>
<evidence type="ECO:0000256" key="7">
    <source>
        <dbReference type="RuleBase" id="RU000461"/>
    </source>
</evidence>
<dbReference type="InterPro" id="IPR036396">
    <property type="entry name" value="Cyt_P450_sf"/>
</dbReference>
<reference evidence="9" key="1">
    <citation type="submission" date="2024-03" db="EMBL/GenBank/DDBJ databases">
        <title>WGS assembly of Saponaria officinalis var. Norfolk2.</title>
        <authorList>
            <person name="Jenkins J."/>
            <person name="Shu S."/>
            <person name="Grimwood J."/>
            <person name="Barry K."/>
            <person name="Goodstein D."/>
            <person name="Schmutz J."/>
            <person name="Leebens-Mack J."/>
            <person name="Osbourn A."/>
        </authorList>
    </citation>
    <scope>NUCLEOTIDE SEQUENCE [LARGE SCALE GENOMIC DNA]</scope>
    <source>
        <strain evidence="9">JIC</strain>
    </source>
</reference>
<dbReference type="GO" id="GO:0020037">
    <property type="term" value="F:heme binding"/>
    <property type="evidence" value="ECO:0007669"/>
    <property type="project" value="InterPro"/>
</dbReference>
<keyword evidence="3 6" id="KW-0479">Metal-binding</keyword>
<evidence type="ECO:0000256" key="3">
    <source>
        <dbReference type="ARBA" id="ARBA00022723"/>
    </source>
</evidence>
<comment type="similarity">
    <text evidence="7">Belongs to the cytochrome P450 family.</text>
</comment>
<evidence type="ECO:0000256" key="5">
    <source>
        <dbReference type="ARBA" id="ARBA00023004"/>
    </source>
</evidence>
<sequence>MEIKMVYVIHSLVWPLLACLFWWWNELWYASPVRARCKSLNAKLPPGHLGIPIFGDYLSFMWYFHFIRRPDRYIRSKMQKYGNNNNNVGAYRTYLYGSPAIIASSPSLCKSIITATTGFKQGWPSSEVLGSHSVISIHGSRHQHIKGLLTSEFTQPDTLTRIAQQLQPCIVAALHSWFQMGQINAFHQVKRVALEFMGRYMGGLELGPEIDALEKLFSTMNEGIRAQPWNFPGMPFRHALQCRKKLTEKLRLQLMKKKKEGKSIGATSDMMDRLMQSKDKEGRHLSDEEVVDNVLSSIAISYIGIAYPVTWAIYFLAKNPHVLLQLREENMEMAMEKKGADVIYKDFLRLKYTNKVVDETIRIASLSGFVFKKATEDIKFEGYLIPKGWNVLLWLRHLHVDPSNFEDPLTFNPDRWDSRPKHGTYLPFGGGVRTCPGSTMARLITILFLHQLAIGYRWELANPDMKIIYLSHPVPADGVDISVSKI</sequence>
<comment type="cofactor">
    <cofactor evidence="6">
        <name>heme</name>
        <dbReference type="ChEBI" id="CHEBI:30413"/>
    </cofactor>
</comment>
<keyword evidence="10" id="KW-1185">Reference proteome</keyword>
<accession>A0AAW1IHX2</accession>
<comment type="subcellular location">
    <subcellularLocation>
        <location evidence="1">Membrane</location>
        <topology evidence="1">Single-pass membrane protein</topology>
    </subcellularLocation>
</comment>
<protein>
    <recommendedName>
        <fullName evidence="11">Cytochrome P450</fullName>
    </recommendedName>
</protein>
<feature type="transmembrane region" description="Helical" evidence="8">
    <location>
        <begin position="49"/>
        <end position="67"/>
    </location>
</feature>
<evidence type="ECO:0000256" key="6">
    <source>
        <dbReference type="PIRSR" id="PIRSR602401-1"/>
    </source>
</evidence>
<dbReference type="Pfam" id="PF00067">
    <property type="entry name" value="p450"/>
    <property type="match status" value="1"/>
</dbReference>
<dbReference type="SUPFAM" id="SSF48264">
    <property type="entry name" value="Cytochrome P450"/>
    <property type="match status" value="1"/>
</dbReference>
<dbReference type="PANTHER" id="PTHR24286">
    <property type="entry name" value="CYTOCHROME P450 26"/>
    <property type="match status" value="1"/>
</dbReference>
<dbReference type="Gene3D" id="1.10.630.10">
    <property type="entry name" value="Cytochrome P450"/>
    <property type="match status" value="1"/>
</dbReference>
<keyword evidence="8" id="KW-0472">Membrane</keyword>
<keyword evidence="5 6" id="KW-0408">Iron</keyword>
<dbReference type="PRINTS" id="PR00463">
    <property type="entry name" value="EP450I"/>
</dbReference>
<evidence type="ECO:0008006" key="11">
    <source>
        <dbReference type="Google" id="ProtNLM"/>
    </source>
</evidence>
<dbReference type="AlphaFoldDB" id="A0AAW1IHX2"/>
<dbReference type="GO" id="GO:0016705">
    <property type="term" value="F:oxidoreductase activity, acting on paired donors, with incorporation or reduction of molecular oxygen"/>
    <property type="evidence" value="ECO:0007669"/>
    <property type="project" value="InterPro"/>
</dbReference>
<dbReference type="InterPro" id="IPR002401">
    <property type="entry name" value="Cyt_P450_E_grp-I"/>
</dbReference>
<gene>
    <name evidence="9" type="ORF">RND81_09G025200</name>
</gene>
<dbReference type="Proteomes" id="UP001443914">
    <property type="component" value="Unassembled WGS sequence"/>
</dbReference>
<keyword evidence="6 7" id="KW-0349">Heme</keyword>
<dbReference type="InterPro" id="IPR017972">
    <property type="entry name" value="Cyt_P450_CS"/>
</dbReference>